<dbReference type="InterPro" id="IPR002566">
    <property type="entry name" value="Msp4_OMP-like"/>
</dbReference>
<dbReference type="InterPro" id="IPR011250">
    <property type="entry name" value="OMP/PagP_B-barrel"/>
</dbReference>
<accession>Q9ADV5</accession>
<sequence>MGNSMNNKSQFLIRFIFLTCMLSLPNISLSKVNNEKHSGLYISGQYKPSVSVFSNFSVKETNFHTKHLIALKQDVDSVEIDTGSNTAGISNPSNFTIPYTAEFQDNHTNCNGSIGYAFAEGPRIEIELSYEKFDVKNPTGYTTVKDAYRYFALAREINISLFQPKQKEGSGIYHVVMKNDGLSILSNIVNICYDFSLNNLPISPYLCGGMGINAIEFFDALHVKFAYQSKAGISYQLLRKINLFIDVYYYQVISNKFKNLKVQHVHELKDNPKVTSAVATLDIAYFGSEAGIRIIF</sequence>
<dbReference type="EMBL" id="AF078553">
    <property type="protein sequence ID" value="AAK28693.1"/>
    <property type="molecule type" value="Genomic_DNA"/>
</dbReference>
<dbReference type="Gene3D" id="2.40.160.20">
    <property type="match status" value="1"/>
</dbReference>
<name>Q9ADV5_EHRCA</name>
<organism evidence="2">
    <name type="scientific">Ehrlichia canis</name>
    <dbReference type="NCBI Taxonomy" id="944"/>
    <lineage>
        <taxon>Bacteria</taxon>
        <taxon>Pseudomonadati</taxon>
        <taxon>Pseudomonadota</taxon>
        <taxon>Alphaproteobacteria</taxon>
        <taxon>Rickettsiales</taxon>
        <taxon>Anaplasmataceae</taxon>
        <taxon>Ehrlichia</taxon>
    </lineage>
</organism>
<evidence type="ECO:0000259" key="1">
    <source>
        <dbReference type="Pfam" id="PF01617"/>
    </source>
</evidence>
<dbReference type="AlphaFoldDB" id="Q9ADV5"/>
<dbReference type="SUPFAM" id="SSF56925">
    <property type="entry name" value="OMPA-like"/>
    <property type="match status" value="1"/>
</dbReference>
<reference evidence="2" key="2">
    <citation type="journal article" date="2001" name="Infect. Immun.">
        <title>Analysis of transcriptionally active gene clusters of major outer membrane protein multigene family in Ehrlichia canis and E. chaffeensis.</title>
        <authorList>
            <person name="Ohashi N."/>
            <person name="Rikihisa Y."/>
            <person name="Unver A."/>
        </authorList>
    </citation>
    <scope>NUCLEOTIDE SEQUENCE</scope>
    <source>
        <strain evidence="2">Oklahoma</strain>
    </source>
</reference>
<dbReference type="Pfam" id="PF01617">
    <property type="entry name" value="Surface_Ag_2"/>
    <property type="match status" value="1"/>
</dbReference>
<protein>
    <submittedName>
        <fullName evidence="2">Major outer membrane protein P30-7</fullName>
    </submittedName>
</protein>
<proteinExistence type="predicted"/>
<gene>
    <name evidence="2" type="primary">p30-7</name>
</gene>
<feature type="domain" description="Msp4/OMP-like" evidence="1">
    <location>
        <begin position="37"/>
        <end position="296"/>
    </location>
</feature>
<reference evidence="2" key="1">
    <citation type="journal article" date="1998" name="J. Clin. Microbiol.">
        <title>Cloning and characterization of multigenes encoding the immunodominant 30-kilodalton major outer membrane proteins of Ehrlichia canis and application of the recombinant protein for serodiagnosis.</title>
        <authorList>
            <person name="Ohashi N."/>
            <person name="Unver A."/>
            <person name="Zhi N."/>
            <person name="Rikihisa Y."/>
        </authorList>
    </citation>
    <scope>NUCLEOTIDE SEQUENCE</scope>
    <source>
        <strain evidence="2">Oklahoma</strain>
    </source>
</reference>
<evidence type="ECO:0000313" key="2">
    <source>
        <dbReference type="EMBL" id="AAK28693.1"/>
    </source>
</evidence>